<evidence type="ECO:0000313" key="9">
    <source>
        <dbReference type="EMBL" id="OCQ52411.1"/>
    </source>
</evidence>
<feature type="active site" description="Proton acceptor" evidence="8">
    <location>
        <position position="122"/>
    </location>
</feature>
<dbReference type="GO" id="GO:0005576">
    <property type="term" value="C:extracellular region"/>
    <property type="evidence" value="ECO:0007669"/>
    <property type="project" value="UniProtKB-SubCell"/>
</dbReference>
<accession>A0A1C0U3E0</accession>
<dbReference type="SUPFAM" id="SSF53933">
    <property type="entry name" value="Microbial ribonucleases"/>
    <property type="match status" value="1"/>
</dbReference>
<keyword evidence="7" id="KW-0732">Signal</keyword>
<dbReference type="InterPro" id="IPR001887">
    <property type="entry name" value="Barnase"/>
</dbReference>
<dbReference type="Proteomes" id="UP000093476">
    <property type="component" value="Unassembled WGS sequence"/>
</dbReference>
<dbReference type="PROSITE" id="PS51257">
    <property type="entry name" value="PROKAR_LIPOPROTEIN"/>
    <property type="match status" value="1"/>
</dbReference>
<organism evidence="9 10">
    <name type="scientific">Photorhabdus australis subsp. thailandensis</name>
    <dbReference type="NCBI Taxonomy" id="2805096"/>
    <lineage>
        <taxon>Bacteria</taxon>
        <taxon>Pseudomonadati</taxon>
        <taxon>Pseudomonadota</taxon>
        <taxon>Gammaproteobacteria</taxon>
        <taxon>Enterobacterales</taxon>
        <taxon>Morganellaceae</taxon>
        <taxon>Photorhabdus</taxon>
    </lineage>
</organism>
<dbReference type="InterPro" id="IPR016191">
    <property type="entry name" value="Ribonuclease/ribotoxin"/>
</dbReference>
<dbReference type="GO" id="GO:0016787">
    <property type="term" value="F:hydrolase activity"/>
    <property type="evidence" value="ECO:0007669"/>
    <property type="project" value="UniProtKB-KW"/>
</dbReference>
<dbReference type="GO" id="GO:0003723">
    <property type="term" value="F:RNA binding"/>
    <property type="evidence" value="ECO:0007669"/>
    <property type="project" value="UniProtKB-UniRule"/>
</dbReference>
<name>A0A1C0U3E0_9GAMM</name>
<evidence type="ECO:0000256" key="8">
    <source>
        <dbReference type="PIRSR" id="PIRSR001013-1"/>
    </source>
</evidence>
<keyword evidence="7" id="KW-0255">Endonuclease</keyword>
<evidence type="ECO:0000256" key="2">
    <source>
        <dbReference type="ARBA" id="ARBA00009006"/>
    </source>
</evidence>
<dbReference type="InterPro" id="IPR053753">
    <property type="entry name" value="RNase_N1/T1-like_sf"/>
</dbReference>
<evidence type="ECO:0000256" key="5">
    <source>
        <dbReference type="ARBA" id="ARBA00022722"/>
    </source>
</evidence>
<comment type="caution">
    <text evidence="9">The sequence shown here is derived from an EMBL/GenBank/DDBJ whole genome shotgun (WGS) entry which is preliminary data.</text>
</comment>
<evidence type="ECO:0000313" key="10">
    <source>
        <dbReference type="Proteomes" id="UP000093476"/>
    </source>
</evidence>
<dbReference type="InterPro" id="IPR000026">
    <property type="entry name" value="N1-like"/>
</dbReference>
<gene>
    <name evidence="9" type="ORF">Ppb6_02485</name>
</gene>
<evidence type="ECO:0000256" key="6">
    <source>
        <dbReference type="ARBA" id="ARBA00022801"/>
    </source>
</evidence>
<evidence type="ECO:0000256" key="1">
    <source>
        <dbReference type="ARBA" id="ARBA00004613"/>
    </source>
</evidence>
<keyword evidence="10" id="KW-1185">Reference proteome</keyword>
<dbReference type="EMBL" id="LOMY01000087">
    <property type="protein sequence ID" value="OCQ52411.1"/>
    <property type="molecule type" value="Genomic_DNA"/>
</dbReference>
<comment type="similarity">
    <text evidence="2 7">Belongs to the ribonuclease N1/T1 family.</text>
</comment>
<keyword evidence="4 7" id="KW-0964">Secreted</keyword>
<dbReference type="AlphaFoldDB" id="A0A1C0U3E0"/>
<evidence type="ECO:0000256" key="7">
    <source>
        <dbReference type="PIRNR" id="PIRNR001013"/>
    </source>
</evidence>
<feature type="active site" description="Proton donor" evidence="8">
    <location>
        <position position="151"/>
    </location>
</feature>
<protein>
    <recommendedName>
        <fullName evidence="3 7">Ribonuclease</fullName>
        <ecNumber evidence="7">3.1.27.-</ecNumber>
    </recommendedName>
</protein>
<dbReference type="PATRIC" id="fig|286156.4.peg.2807"/>
<dbReference type="GO" id="GO:0004521">
    <property type="term" value="F:RNA endonuclease activity"/>
    <property type="evidence" value="ECO:0007669"/>
    <property type="project" value="UniProtKB-UniRule"/>
</dbReference>
<evidence type="ECO:0000256" key="3">
    <source>
        <dbReference type="ARBA" id="ARBA00022214"/>
    </source>
</evidence>
<proteinExistence type="inferred from homology"/>
<reference evidence="9 10" key="1">
    <citation type="submission" date="2015-12" db="EMBL/GenBank/DDBJ databases">
        <title>Genome comparisons provide insights into the role of secondary metabolites in the pathogenic phase of the Photorhabdus life cycle.</title>
        <authorList>
            <person name="Tobias N.J."/>
            <person name="Mishra B."/>
            <person name="Gupta D.K."/>
            <person name="Thines M."/>
            <person name="Stinear T.P."/>
            <person name="Bode H.B."/>
        </authorList>
    </citation>
    <scope>NUCLEOTIDE SEQUENCE [LARGE SCALE GENOMIC DNA]</scope>
    <source>
        <strain evidence="9 10">PB68.1</strain>
    </source>
</reference>
<feature type="chain" id="PRO_5008815445" description="Ribonuclease" evidence="7">
    <location>
        <begin position="23"/>
        <end position="159"/>
    </location>
</feature>
<dbReference type="PRINTS" id="PR00117">
    <property type="entry name" value="BARNASE"/>
</dbReference>
<dbReference type="EC" id="3.1.27.-" evidence="7"/>
<sequence precursor="true">MKKTWLAGVSLTVLVVACGAFAKGAGKQGVETTLAQTTETDNSTSAIQRIDRLTEQNEVVAYLRQNNKLPDLYITKKQARDLGWNAKKGNLCQILPGRAIGGDKFANREKKLPMKPKRQWFEADVNYRCGHRGSDRLLYSSDGLIYLTLDHYKSFTLVE</sequence>
<evidence type="ECO:0000256" key="4">
    <source>
        <dbReference type="ARBA" id="ARBA00022525"/>
    </source>
</evidence>
<keyword evidence="6 7" id="KW-0378">Hydrolase</keyword>
<dbReference type="STRING" id="286156.Ppb6_02485"/>
<feature type="signal peptide" evidence="7">
    <location>
        <begin position="1"/>
        <end position="22"/>
    </location>
</feature>
<comment type="subcellular location">
    <subcellularLocation>
        <location evidence="1 7">Secreted</location>
    </subcellularLocation>
</comment>
<dbReference type="RefSeq" id="WP_065823459.1">
    <property type="nucleotide sequence ID" value="NZ_CAWMQZ010000087.1"/>
</dbReference>
<dbReference type="PIRSF" id="PIRSF001013">
    <property type="entry name" value="Barnase"/>
    <property type="match status" value="1"/>
</dbReference>
<dbReference type="Gene3D" id="3.40.20.20">
    <property type="match status" value="2"/>
</dbReference>
<dbReference type="Pfam" id="PF00545">
    <property type="entry name" value="Ribonuclease"/>
    <property type="match status" value="1"/>
</dbReference>
<keyword evidence="5 7" id="KW-0540">Nuclease</keyword>